<comment type="caution">
    <text evidence="1">The sequence shown here is derived from an EMBL/GenBank/DDBJ whole genome shotgun (WGS) entry which is preliminary data.</text>
</comment>
<evidence type="ECO:0000313" key="1">
    <source>
        <dbReference type="EMBL" id="KAJ7995396.1"/>
    </source>
</evidence>
<organism evidence="1 2">
    <name type="scientific">Dallia pectoralis</name>
    <name type="common">Alaska blackfish</name>
    <dbReference type="NCBI Taxonomy" id="75939"/>
    <lineage>
        <taxon>Eukaryota</taxon>
        <taxon>Metazoa</taxon>
        <taxon>Chordata</taxon>
        <taxon>Craniata</taxon>
        <taxon>Vertebrata</taxon>
        <taxon>Euteleostomi</taxon>
        <taxon>Actinopterygii</taxon>
        <taxon>Neopterygii</taxon>
        <taxon>Teleostei</taxon>
        <taxon>Protacanthopterygii</taxon>
        <taxon>Esociformes</taxon>
        <taxon>Umbridae</taxon>
        <taxon>Dallia</taxon>
    </lineage>
</organism>
<reference evidence="1" key="1">
    <citation type="submission" date="2021-05" db="EMBL/GenBank/DDBJ databases">
        <authorList>
            <person name="Pan Q."/>
            <person name="Jouanno E."/>
            <person name="Zahm M."/>
            <person name="Klopp C."/>
            <person name="Cabau C."/>
            <person name="Louis A."/>
            <person name="Berthelot C."/>
            <person name="Parey E."/>
            <person name="Roest Crollius H."/>
            <person name="Montfort J."/>
            <person name="Robinson-Rechavi M."/>
            <person name="Bouchez O."/>
            <person name="Lampietro C."/>
            <person name="Lopez Roques C."/>
            <person name="Donnadieu C."/>
            <person name="Postlethwait J."/>
            <person name="Bobe J."/>
            <person name="Dillon D."/>
            <person name="Chandos A."/>
            <person name="von Hippel F."/>
            <person name="Guiguen Y."/>
        </authorList>
    </citation>
    <scope>NUCLEOTIDE SEQUENCE</scope>
    <source>
        <strain evidence="1">YG-Jan2019</strain>
    </source>
</reference>
<proteinExistence type="predicted"/>
<keyword evidence="2" id="KW-1185">Reference proteome</keyword>
<name>A0ACC2FVK7_DALPE</name>
<dbReference type="EMBL" id="CM055748">
    <property type="protein sequence ID" value="KAJ7995396.1"/>
    <property type="molecule type" value="Genomic_DNA"/>
</dbReference>
<evidence type="ECO:0000313" key="2">
    <source>
        <dbReference type="Proteomes" id="UP001157502"/>
    </source>
</evidence>
<dbReference type="Proteomes" id="UP001157502">
    <property type="component" value="Chromosome 21"/>
</dbReference>
<protein>
    <submittedName>
        <fullName evidence="1">Uncharacterized protein</fullName>
    </submittedName>
</protein>
<sequence>MLGSELLYLVAAQAQSKPPQCSLIAGASTLPVLQKPGDVMLGGLFSLHESVLEPDLSFTFKPVSTRCTGFSLRTYRWMQTMLFTIDEINRNDRLLPNVTLGYKIYDSCSAPNHALRASVELMRAGDEENERSCGGLVSVVIGDGSSALSEAVARFLGVFHIPQVNALVLLIQHFGWTWVGVVADDDANHLGGAHTFTEEVQKLSVCVALYETIPKNHEKSAMASIVARIRSSGAGVVLVFALEQNVVALFDEVLRQGLSGVQWLTSEAWTTAFVLSTPPRFLPILQGTLGFAIRRIVHMPGLHEFLLNLNPSKPDTPQDPFLPLFWEEVFGCSLQDALVKGVPGMKPPCSGSEKLNNTWNIYTDVSQLRVTSNAYKAVYAVAHALHAIKSCEKVKGNFPLTPCPDTDRIQPWQLLNYLKHVEFSSSYGEVKFDKNGDPPAVYDLINWQLGAEGGDLLCLAGCGPSHTTPTDDA</sequence>
<gene>
    <name evidence="1" type="ORF">DPEC_G00244130</name>
</gene>
<accession>A0ACC2FVK7</accession>